<feature type="region of interest" description="Disordered" evidence="1">
    <location>
        <begin position="246"/>
        <end position="265"/>
    </location>
</feature>
<feature type="domain" description="Ig-like" evidence="2">
    <location>
        <begin position="104"/>
        <end position="192"/>
    </location>
</feature>
<name>A0A3P8PFW6_ASTCA</name>
<dbReference type="InterPro" id="IPR013098">
    <property type="entry name" value="Ig_I-set"/>
</dbReference>
<reference evidence="3" key="2">
    <citation type="submission" date="2025-08" db="UniProtKB">
        <authorList>
            <consortium name="Ensembl"/>
        </authorList>
    </citation>
    <scope>IDENTIFICATION</scope>
</reference>
<dbReference type="InterPro" id="IPR003598">
    <property type="entry name" value="Ig_sub2"/>
</dbReference>
<feature type="domain" description="Ig-like" evidence="2">
    <location>
        <begin position="6"/>
        <end position="98"/>
    </location>
</feature>
<gene>
    <name evidence="3" type="primary">TTN</name>
</gene>
<organism evidence="3 4">
    <name type="scientific">Astatotilapia calliptera</name>
    <name type="common">Eastern happy</name>
    <name type="synonym">Chromis callipterus</name>
    <dbReference type="NCBI Taxonomy" id="8154"/>
    <lineage>
        <taxon>Eukaryota</taxon>
        <taxon>Metazoa</taxon>
        <taxon>Chordata</taxon>
        <taxon>Craniata</taxon>
        <taxon>Vertebrata</taxon>
        <taxon>Euteleostomi</taxon>
        <taxon>Actinopterygii</taxon>
        <taxon>Neopterygii</taxon>
        <taxon>Teleostei</taxon>
        <taxon>Neoteleostei</taxon>
        <taxon>Acanthomorphata</taxon>
        <taxon>Ovalentaria</taxon>
        <taxon>Cichlomorphae</taxon>
        <taxon>Cichliformes</taxon>
        <taxon>Cichlidae</taxon>
        <taxon>African cichlids</taxon>
        <taxon>Pseudocrenilabrinae</taxon>
        <taxon>Haplochromini</taxon>
        <taxon>Astatotilapia</taxon>
    </lineage>
</organism>
<dbReference type="PANTHER" id="PTHR47633:SF4">
    <property type="entry name" value="MYOPALLADIN ISOFORM X1"/>
    <property type="match status" value="1"/>
</dbReference>
<dbReference type="InterPro" id="IPR015129">
    <property type="entry name" value="Titin_Z_rpt"/>
</dbReference>
<dbReference type="InterPro" id="IPR003599">
    <property type="entry name" value="Ig_sub"/>
</dbReference>
<dbReference type="AlphaFoldDB" id="A0A3P8PFW6"/>
<dbReference type="OMA" id="FVESQCE"/>
<dbReference type="GeneTree" id="ENSGT01150000286978"/>
<dbReference type="InterPro" id="IPR007110">
    <property type="entry name" value="Ig-like_dom"/>
</dbReference>
<reference evidence="3" key="1">
    <citation type="submission" date="2018-05" db="EMBL/GenBank/DDBJ databases">
        <authorList>
            <person name="Datahose"/>
        </authorList>
    </citation>
    <scope>NUCLEOTIDE SEQUENCE</scope>
</reference>
<dbReference type="PROSITE" id="PS50835">
    <property type="entry name" value="IG_LIKE"/>
    <property type="match status" value="4"/>
</dbReference>
<proteinExistence type="predicted"/>
<sequence length="796" mass="85223">MSTQAPTFTQPLQSVVALEGSAATFEAQVSGSPVPEVSWFRDGQVLSAAALPGVQISFSDGRAVLRIPAVTAAHSGRFSVRATNGAGQATSTAELLVTAETVPPSFIQRLQSSTVRQGSQVRLDVRVTGIPAPGVKFYREGAEIQSSTDFRIIQDGDLHSLLIAEAFPEDSGTYSVTATNSSGRATSTAELLVQGEEAVPAKKTKTLISTAQISETRHTRVEKKMEASFQASAMMEMQIEGAELAHKTPPRVPPKPTSKSPTQPSLVAKVTGGRQQSPSPVRHVKAPTPTPVRAVPSPIAAHKQAAGDVLPPWKQEDYVAEGRTVTQLVREQQVTMVKQAEGGKRAGAVATVVAAVDLARVRQPALVEGGRAEEDEAVGVDLRQQAAAVAADQSYQAALTSTRVQSGHMLSTAQEFTREAAVLQPQIQGVTEISSRVDTGLTPSPVPQFTVSKVSVPKLESSSEVSIAGSAMATLHKELSSSSATIRKIIKPVKSPSPSRRVAETREMLETIPPPFKHFTDKHRSHSGSELQTGVVYSGRMERMYEDWGAQVVEAAAVPSAGGAVVPPTLISGLKNTNVIEGESVTLECQISGHPTPIIMWFREDYKIESSIDFQITYENGFARLVIREAFAEDSGRFTCTATNEAGTVSTSCYLLVQVSEDIESREEIAVVTEHVETAQLRETREETQVSMVESESAAAAPFFIKKPTIQKLVEGGSVVFECQIGGSPKPHIIWKKSGVPLTTGYRYKVAYKKETGECRLEISMTFADDAGEYAVFAKNKLGEVSASASLLEEGQ</sequence>
<evidence type="ECO:0000256" key="1">
    <source>
        <dbReference type="SAM" id="MobiDB-lite"/>
    </source>
</evidence>
<dbReference type="SUPFAM" id="SSF48726">
    <property type="entry name" value="Immunoglobulin"/>
    <property type="match status" value="4"/>
</dbReference>
<evidence type="ECO:0000313" key="4">
    <source>
        <dbReference type="Proteomes" id="UP000265100"/>
    </source>
</evidence>
<feature type="region of interest" description="Disordered" evidence="1">
    <location>
        <begin position="270"/>
        <end position="291"/>
    </location>
</feature>
<dbReference type="Bgee" id="ENSACLG00000010816">
    <property type="expression patterns" value="Expressed in muscle tissue and 3 other cell types or tissues"/>
</dbReference>
<dbReference type="PANTHER" id="PTHR47633">
    <property type="entry name" value="IMMUNOGLOBULIN"/>
    <property type="match status" value="1"/>
</dbReference>
<dbReference type="Pfam" id="PF07679">
    <property type="entry name" value="I-set"/>
    <property type="match status" value="4"/>
</dbReference>
<accession>A0A3P8PFW6</accession>
<dbReference type="STRING" id="8154.ENSACLP00000015868"/>
<evidence type="ECO:0000313" key="3">
    <source>
        <dbReference type="Ensembl" id="ENSACLP00000015868.2"/>
    </source>
</evidence>
<keyword evidence="4" id="KW-1185">Reference proteome</keyword>
<feature type="domain" description="Ig-like" evidence="2">
    <location>
        <begin position="702"/>
        <end position="792"/>
    </location>
</feature>
<dbReference type="FunFam" id="2.60.40.10:FF:000714">
    <property type="entry name" value="Titin novex-3"/>
    <property type="match status" value="2"/>
</dbReference>
<protein>
    <recommendedName>
        <fullName evidence="2">Ig-like domain-containing protein</fullName>
    </recommendedName>
</protein>
<reference evidence="3" key="3">
    <citation type="submission" date="2025-09" db="UniProtKB">
        <authorList>
            <consortium name="Ensembl"/>
        </authorList>
    </citation>
    <scope>IDENTIFICATION</scope>
</reference>
<evidence type="ECO:0000259" key="2">
    <source>
        <dbReference type="PROSITE" id="PS50835"/>
    </source>
</evidence>
<feature type="domain" description="Ig-like" evidence="2">
    <location>
        <begin position="568"/>
        <end position="650"/>
    </location>
</feature>
<dbReference type="SMART" id="SM00409">
    <property type="entry name" value="IG"/>
    <property type="match status" value="4"/>
</dbReference>
<dbReference type="Ensembl" id="ENSACLT00000016233.2">
    <property type="protein sequence ID" value="ENSACLP00000015868.2"/>
    <property type="gene ID" value="ENSACLG00000010816.2"/>
</dbReference>
<dbReference type="Pfam" id="PF09042">
    <property type="entry name" value="Titin_Z"/>
    <property type="match status" value="1"/>
</dbReference>
<dbReference type="FunFam" id="2.60.40.10:FF:000629">
    <property type="entry name" value="Titin b"/>
    <property type="match status" value="1"/>
</dbReference>
<dbReference type="Proteomes" id="UP000265100">
    <property type="component" value="Chromosome 16"/>
</dbReference>
<dbReference type="SMART" id="SM00408">
    <property type="entry name" value="IGc2"/>
    <property type="match status" value="4"/>
</dbReference>
<dbReference type="InterPro" id="IPR036179">
    <property type="entry name" value="Ig-like_dom_sf"/>
</dbReference>
<dbReference type="FunFam" id="2.60.40.10:FF:000476">
    <property type="entry name" value="titin isoform X1"/>
    <property type="match status" value="1"/>
</dbReference>
<dbReference type="Gene3D" id="2.60.40.10">
    <property type="entry name" value="Immunoglobulins"/>
    <property type="match status" value="4"/>
</dbReference>
<dbReference type="InterPro" id="IPR013783">
    <property type="entry name" value="Ig-like_fold"/>
</dbReference>